<protein>
    <submittedName>
        <fullName evidence="1">Uncharacterized protein</fullName>
    </submittedName>
</protein>
<evidence type="ECO:0000313" key="2">
    <source>
        <dbReference type="Proteomes" id="UP001595859"/>
    </source>
</evidence>
<evidence type="ECO:0000313" key="1">
    <source>
        <dbReference type="EMBL" id="MFC4857309.1"/>
    </source>
</evidence>
<dbReference type="RefSeq" id="WP_378059294.1">
    <property type="nucleotide sequence ID" value="NZ_JBHSIS010000017.1"/>
</dbReference>
<proteinExistence type="predicted"/>
<reference evidence="2" key="1">
    <citation type="journal article" date="2019" name="Int. J. Syst. Evol. Microbiol.">
        <title>The Global Catalogue of Microorganisms (GCM) 10K type strain sequencing project: providing services to taxonomists for standard genome sequencing and annotation.</title>
        <authorList>
            <consortium name="The Broad Institute Genomics Platform"/>
            <consortium name="The Broad Institute Genome Sequencing Center for Infectious Disease"/>
            <person name="Wu L."/>
            <person name="Ma J."/>
        </authorList>
    </citation>
    <scope>NUCLEOTIDE SEQUENCE [LARGE SCALE GENOMIC DNA]</scope>
    <source>
        <strain evidence="2">ZS-22-S1</strain>
    </source>
</reference>
<comment type="caution">
    <text evidence="1">The sequence shown here is derived from an EMBL/GenBank/DDBJ whole genome shotgun (WGS) entry which is preliminary data.</text>
</comment>
<name>A0ABV9S8L9_9PSEU</name>
<accession>A0ABV9S8L9</accession>
<gene>
    <name evidence="1" type="ORF">ACFPCV_27750</name>
</gene>
<dbReference type="Proteomes" id="UP001595859">
    <property type="component" value="Unassembled WGS sequence"/>
</dbReference>
<sequence>MSQNRQLTSAVEYTFKIRIYPERLTVPVRKRVAVWNISAAMTSRFLAEPRRFTLFHSLGKNFLRPRSHNRLGAFLGWTGLNSLLRALAADIRRMKSRGKPSRLRPELKEGETWR</sequence>
<dbReference type="EMBL" id="JBHSIS010000017">
    <property type="protein sequence ID" value="MFC4857309.1"/>
    <property type="molecule type" value="Genomic_DNA"/>
</dbReference>
<organism evidence="1 2">
    <name type="scientific">Actinophytocola glycyrrhizae</name>
    <dbReference type="NCBI Taxonomy" id="2044873"/>
    <lineage>
        <taxon>Bacteria</taxon>
        <taxon>Bacillati</taxon>
        <taxon>Actinomycetota</taxon>
        <taxon>Actinomycetes</taxon>
        <taxon>Pseudonocardiales</taxon>
        <taxon>Pseudonocardiaceae</taxon>
    </lineage>
</organism>
<keyword evidence="2" id="KW-1185">Reference proteome</keyword>